<evidence type="ECO:0000256" key="1">
    <source>
        <dbReference type="ARBA" id="ARBA00004651"/>
    </source>
</evidence>
<feature type="transmembrane region" description="Helical" evidence="9">
    <location>
        <begin position="415"/>
        <end position="433"/>
    </location>
</feature>
<dbReference type="InterPro" id="IPR048631">
    <property type="entry name" value="SecD_1st"/>
</dbReference>
<dbReference type="GO" id="GO:0043952">
    <property type="term" value="P:protein transport by the Sec complex"/>
    <property type="evidence" value="ECO:0007669"/>
    <property type="project" value="UniProtKB-UniRule"/>
</dbReference>
<dbReference type="NCBIfam" id="TIGR01129">
    <property type="entry name" value="secD"/>
    <property type="match status" value="1"/>
</dbReference>
<dbReference type="InterPro" id="IPR022646">
    <property type="entry name" value="SecD/SecF_CS"/>
</dbReference>
<dbReference type="Pfam" id="PF21760">
    <property type="entry name" value="SecD_1st"/>
    <property type="match status" value="1"/>
</dbReference>
<dbReference type="Gene3D" id="3.30.70.3220">
    <property type="match status" value="1"/>
</dbReference>
<name>A0A2M7D5Y4_9BACT</name>
<organism evidence="13 14">
    <name type="scientific">Candidatus Portnoybacteria bacterium CG02_land_8_20_14_3_00_45_8</name>
    <dbReference type="NCBI Taxonomy" id="1974807"/>
    <lineage>
        <taxon>Bacteria</taxon>
        <taxon>Candidatus Portnoyibacteriota</taxon>
    </lineage>
</organism>
<evidence type="ECO:0000313" key="14">
    <source>
        <dbReference type="Proteomes" id="UP000229247"/>
    </source>
</evidence>
<dbReference type="GO" id="GO:0065002">
    <property type="term" value="P:intracellular protein transmembrane transport"/>
    <property type="evidence" value="ECO:0007669"/>
    <property type="project" value="UniProtKB-UniRule"/>
</dbReference>
<keyword evidence="2 9" id="KW-0813">Transport</keyword>
<dbReference type="GO" id="GO:0015450">
    <property type="term" value="F:protein-transporting ATPase activity"/>
    <property type="evidence" value="ECO:0007669"/>
    <property type="project" value="InterPro"/>
</dbReference>
<comment type="function">
    <text evidence="9">Part of the Sec protein translocase complex. Interacts with the SecYEG preprotein conducting channel. SecDF uses the proton motive force (PMF) to complete protein translocation after the ATP-dependent function of SecA.</text>
</comment>
<feature type="transmembrane region" description="Helical" evidence="9">
    <location>
        <begin position="359"/>
        <end position="382"/>
    </location>
</feature>
<evidence type="ECO:0000256" key="8">
    <source>
        <dbReference type="ARBA" id="ARBA00023136"/>
    </source>
</evidence>
<dbReference type="GO" id="GO:0006605">
    <property type="term" value="P:protein targeting"/>
    <property type="evidence" value="ECO:0007669"/>
    <property type="project" value="UniProtKB-UniRule"/>
</dbReference>
<keyword evidence="5 9" id="KW-0653">Protein transport</keyword>
<feature type="domain" description="Protein export membrane protein SecD/SecF C-terminal" evidence="10">
    <location>
        <begin position="294"/>
        <end position="462"/>
    </location>
</feature>
<feature type="transmembrane region" description="Helical" evidence="9">
    <location>
        <begin position="20"/>
        <end position="41"/>
    </location>
</feature>
<dbReference type="GO" id="GO:0005886">
    <property type="term" value="C:plasma membrane"/>
    <property type="evidence" value="ECO:0007669"/>
    <property type="project" value="UniProtKB-SubCell"/>
</dbReference>
<evidence type="ECO:0000256" key="2">
    <source>
        <dbReference type="ARBA" id="ARBA00022448"/>
    </source>
</evidence>
<feature type="domain" description="SecDF P1 head subdomain" evidence="12">
    <location>
        <begin position="195"/>
        <end position="290"/>
    </location>
</feature>
<evidence type="ECO:0000259" key="11">
    <source>
        <dbReference type="Pfam" id="PF21760"/>
    </source>
</evidence>
<dbReference type="InterPro" id="IPR048634">
    <property type="entry name" value="SecD_SecF_C"/>
</dbReference>
<evidence type="ECO:0000256" key="4">
    <source>
        <dbReference type="ARBA" id="ARBA00022692"/>
    </source>
</evidence>
<reference evidence="14" key="1">
    <citation type="submission" date="2017-09" db="EMBL/GenBank/DDBJ databases">
        <title>Depth-based differentiation of microbial function through sediment-hosted aquifers and enrichment of novel symbionts in the deep terrestrial subsurface.</title>
        <authorList>
            <person name="Probst A.J."/>
            <person name="Ladd B."/>
            <person name="Jarett J.K."/>
            <person name="Geller-Mcgrath D.E."/>
            <person name="Sieber C.M.K."/>
            <person name="Emerson J.B."/>
            <person name="Anantharaman K."/>
            <person name="Thomas B.C."/>
            <person name="Malmstrom R."/>
            <person name="Stieglmeier M."/>
            <person name="Klingl A."/>
            <person name="Woyke T."/>
            <person name="Ryan C.M."/>
            <person name="Banfield J.F."/>
        </authorList>
    </citation>
    <scope>NUCLEOTIDE SEQUENCE [LARGE SCALE GENOMIC DNA]</scope>
</reference>
<dbReference type="Pfam" id="PF22599">
    <property type="entry name" value="SecDF_P1_head"/>
    <property type="match status" value="1"/>
</dbReference>
<keyword evidence="6 9" id="KW-1133">Transmembrane helix</keyword>
<keyword evidence="4 9" id="KW-0812">Transmembrane</keyword>
<dbReference type="SUPFAM" id="SSF82866">
    <property type="entry name" value="Multidrug efflux transporter AcrB transmembrane domain"/>
    <property type="match status" value="1"/>
</dbReference>
<evidence type="ECO:0000256" key="3">
    <source>
        <dbReference type="ARBA" id="ARBA00022475"/>
    </source>
</evidence>
<evidence type="ECO:0000256" key="5">
    <source>
        <dbReference type="ARBA" id="ARBA00022927"/>
    </source>
</evidence>
<keyword evidence="8 9" id="KW-0472">Membrane</keyword>
<dbReference type="AlphaFoldDB" id="A0A2M7D5Y4"/>
<keyword evidence="7 9" id="KW-0811">Translocation</keyword>
<comment type="similarity">
    <text evidence="9">Belongs to the SecD/SecF family. SecD subfamily.</text>
</comment>
<feature type="transmembrane region" description="Helical" evidence="9">
    <location>
        <begin position="439"/>
        <end position="459"/>
    </location>
</feature>
<feature type="transmembrane region" description="Helical" evidence="9">
    <location>
        <begin position="336"/>
        <end position="353"/>
    </location>
</feature>
<dbReference type="InterPro" id="IPR055344">
    <property type="entry name" value="SecD_SecF_C_bact"/>
</dbReference>
<dbReference type="InterPro" id="IPR022813">
    <property type="entry name" value="SecD/SecF_arch_bac"/>
</dbReference>
<dbReference type="Pfam" id="PF02355">
    <property type="entry name" value="SecD_SecF_C"/>
    <property type="match status" value="1"/>
</dbReference>
<sequence>MLARFFNALFTKQRMSQTAWSVVAIFLLAIFAGFVCYPTAWNKPADWLNAQKNKSAVFKTIPNIPQFFKLPFRLGLDLQGGTHLIYEADLSKIDKGQYTESMEGLRYIIEQRVNMFGVAEPLVQVDTVGSHYRLIVELAGIKDVSQAIKRIGETPFLEFKEEKTAQETESIINRFKSLSPEEQLNFKEDPYFASIGLDGRYLKKATLEFDSNTNMPQIGIEFNDEGAKFFEEVTGRNVGKRIAIYLDGVLKNAPTVQERISGGKAQITGSFTVNEAKEQVRYLNSGSLPVPVRLINQQTVGASLGQQSLEKSLFAGLIGILAVALFMIGWYRLPGLLAVLALIIYSGVVLMIFKLIPVILTLAGIAGFILSVGMAVDANILIFERLKEELRWGKSLGGAIDEGFKRAWTSIRDSNASSLITCLVLFWLGTSIIKGFALTLAIGIIVSMFSAIFVTRNFLKLFVSEKMEKRLWLFGIKKQRSE</sequence>
<dbReference type="NCBIfam" id="TIGR00916">
    <property type="entry name" value="2A0604s01"/>
    <property type="match status" value="1"/>
</dbReference>
<evidence type="ECO:0000313" key="13">
    <source>
        <dbReference type="EMBL" id="PIV38439.1"/>
    </source>
</evidence>
<comment type="subunit">
    <text evidence="9">Forms a complex with SecF. Part of the essential Sec protein translocation apparatus which comprises SecA, SecYEG and auxiliary proteins SecDF. Other proteins may also be involved.</text>
</comment>
<dbReference type="InterPro" id="IPR005791">
    <property type="entry name" value="SecD"/>
</dbReference>
<dbReference type="HAMAP" id="MF_01463_B">
    <property type="entry name" value="SecD_B"/>
    <property type="match status" value="1"/>
</dbReference>
<gene>
    <name evidence="9 13" type="primary">secD</name>
    <name evidence="13" type="ORF">COS30_02080</name>
</gene>
<evidence type="ECO:0000256" key="9">
    <source>
        <dbReference type="HAMAP-Rule" id="MF_01463"/>
    </source>
</evidence>
<protein>
    <recommendedName>
        <fullName evidence="9">Protein translocase subunit SecD</fullName>
    </recommendedName>
</protein>
<dbReference type="Proteomes" id="UP000229247">
    <property type="component" value="Unassembled WGS sequence"/>
</dbReference>
<dbReference type="Pfam" id="PF07549">
    <property type="entry name" value="Sec_GG"/>
    <property type="match status" value="1"/>
</dbReference>
<evidence type="ECO:0000259" key="12">
    <source>
        <dbReference type="Pfam" id="PF22599"/>
    </source>
</evidence>
<dbReference type="PANTHER" id="PTHR30081">
    <property type="entry name" value="PROTEIN-EXPORT MEMBRANE PROTEIN SEC"/>
    <property type="match status" value="1"/>
</dbReference>
<comment type="caution">
    <text evidence="13">The sequence shown here is derived from an EMBL/GenBank/DDBJ whole genome shotgun (WGS) entry which is preliminary data.</text>
</comment>
<dbReference type="FunFam" id="1.20.1640.10:FF:000004">
    <property type="entry name" value="Protein translocase subunit SecD"/>
    <property type="match status" value="1"/>
</dbReference>
<evidence type="ECO:0000256" key="6">
    <source>
        <dbReference type="ARBA" id="ARBA00022989"/>
    </source>
</evidence>
<comment type="subcellular location">
    <subcellularLocation>
        <location evidence="1 9">Cell membrane</location>
        <topology evidence="1 9">Multi-pass membrane protein</topology>
    </subcellularLocation>
</comment>
<evidence type="ECO:0000256" key="7">
    <source>
        <dbReference type="ARBA" id="ARBA00023010"/>
    </source>
</evidence>
<dbReference type="PANTHER" id="PTHR30081:SF1">
    <property type="entry name" value="PROTEIN TRANSLOCASE SUBUNIT SECD"/>
    <property type="match status" value="1"/>
</dbReference>
<proteinExistence type="inferred from homology"/>
<accession>A0A2M7D5Y4</accession>
<feature type="domain" description="Protein translocase subunit SecDF P1" evidence="11">
    <location>
        <begin position="105"/>
        <end position="163"/>
    </location>
</feature>
<dbReference type="EMBL" id="PEUE01000049">
    <property type="protein sequence ID" value="PIV38439.1"/>
    <property type="molecule type" value="Genomic_DNA"/>
</dbReference>
<dbReference type="Gene3D" id="1.20.1640.10">
    <property type="entry name" value="Multidrug efflux transporter AcrB transmembrane domain"/>
    <property type="match status" value="1"/>
</dbReference>
<feature type="transmembrane region" description="Helical" evidence="9">
    <location>
        <begin position="313"/>
        <end position="331"/>
    </location>
</feature>
<keyword evidence="3 9" id="KW-1003">Cell membrane</keyword>
<evidence type="ECO:0000259" key="10">
    <source>
        <dbReference type="Pfam" id="PF02355"/>
    </source>
</evidence>
<dbReference type="InterPro" id="IPR054384">
    <property type="entry name" value="SecDF_P1_head"/>
</dbReference>